<dbReference type="EMBL" id="LR134313">
    <property type="protein sequence ID" value="VEF01978.1"/>
    <property type="molecule type" value="Genomic_DNA"/>
</dbReference>
<dbReference type="Gene3D" id="2.40.10.10">
    <property type="entry name" value="Trypsin-like serine proteases"/>
    <property type="match status" value="1"/>
</dbReference>
<dbReference type="InterPro" id="IPR009003">
    <property type="entry name" value="Peptidase_S1_PA"/>
</dbReference>
<proteinExistence type="predicted"/>
<gene>
    <name evidence="1" type="ORF">NCTC10296_01556</name>
</gene>
<dbReference type="OrthoDB" id="7041766at2"/>
<name>A0A448D901_9NEIS</name>
<keyword evidence="2" id="KW-1185">Reference proteome</keyword>
<dbReference type="SUPFAM" id="SSF50494">
    <property type="entry name" value="Trypsin-like serine proteases"/>
    <property type="match status" value="1"/>
</dbReference>
<dbReference type="KEGG" id="nci:NCTC10296_01556"/>
<organism evidence="1 2">
    <name type="scientific">Neisseria canis</name>
    <dbReference type="NCBI Taxonomy" id="493"/>
    <lineage>
        <taxon>Bacteria</taxon>
        <taxon>Pseudomonadati</taxon>
        <taxon>Pseudomonadota</taxon>
        <taxon>Betaproteobacteria</taxon>
        <taxon>Neisseriales</taxon>
        <taxon>Neisseriaceae</taxon>
        <taxon>Neisseria</taxon>
    </lineage>
</organism>
<evidence type="ECO:0008006" key="3">
    <source>
        <dbReference type="Google" id="ProtNLM"/>
    </source>
</evidence>
<reference evidence="1 2" key="1">
    <citation type="submission" date="2018-12" db="EMBL/GenBank/DDBJ databases">
        <authorList>
            <consortium name="Pathogen Informatics"/>
        </authorList>
    </citation>
    <scope>NUCLEOTIDE SEQUENCE [LARGE SCALE GENOMIC DNA]</scope>
    <source>
        <strain evidence="1 2">NCTC10296</strain>
    </source>
</reference>
<accession>A0A448D901</accession>
<evidence type="ECO:0000313" key="1">
    <source>
        <dbReference type="EMBL" id="VEF01978.1"/>
    </source>
</evidence>
<protein>
    <recommendedName>
        <fullName evidence="3">Serine protease</fullName>
    </recommendedName>
</protein>
<dbReference type="InterPro" id="IPR043504">
    <property type="entry name" value="Peptidase_S1_PA_chymotrypsin"/>
</dbReference>
<sequence length="215" mass="24449">MMNQEFYNQISQACCYITVFLNDELISEGTGFAFTQDGQIMTAGHVITGRMPLKHEDYNDSAIKIFAKFPGKSLLECRILICGVHILFPAFKNLIQIDQAIIKPINTLDFDYPILKTIYGEIKLGEEVLCAGYSDELEIPFQIEKNLKPNIENVDLFYDAMKFGYLSDMTGPIIKRGYISNIRQIQSSGSILIDKPQYNIELSFNVFMIDTSMHS</sequence>
<evidence type="ECO:0000313" key="2">
    <source>
        <dbReference type="Proteomes" id="UP000279284"/>
    </source>
</evidence>
<dbReference type="Proteomes" id="UP000279284">
    <property type="component" value="Chromosome"/>
</dbReference>
<dbReference type="AlphaFoldDB" id="A0A448D901"/>
<dbReference type="RefSeq" id="WP_085415995.1">
    <property type="nucleotide sequence ID" value="NZ_CAUJPY010000041.1"/>
</dbReference>